<dbReference type="SMART" id="SM00509">
    <property type="entry name" value="TFS2N"/>
    <property type="match status" value="1"/>
</dbReference>
<dbReference type="PROSITE" id="PS51319">
    <property type="entry name" value="TFIIS_N"/>
    <property type="match status" value="1"/>
</dbReference>
<protein>
    <submittedName>
        <fullName evidence="6">Transcription elongation factor A N-terminal and central domain-containing protein 2-like</fullName>
    </submittedName>
</protein>
<dbReference type="InterPro" id="IPR035441">
    <property type="entry name" value="TFIIS/LEDGF_dom_sf"/>
</dbReference>
<evidence type="ECO:0000259" key="4">
    <source>
        <dbReference type="PROSITE" id="PS51319"/>
    </source>
</evidence>
<reference evidence="6" key="1">
    <citation type="submission" date="2025-08" db="UniProtKB">
        <authorList>
            <consortium name="RefSeq"/>
        </authorList>
    </citation>
    <scope>IDENTIFICATION</scope>
</reference>
<gene>
    <name evidence="6" type="primary">LOC106808603</name>
</gene>
<dbReference type="GeneID" id="106808603"/>
<organism evidence="5 6">
    <name type="scientific">Priapulus caudatus</name>
    <name type="common">Priapulid worm</name>
    <dbReference type="NCBI Taxonomy" id="37621"/>
    <lineage>
        <taxon>Eukaryota</taxon>
        <taxon>Metazoa</taxon>
        <taxon>Ecdysozoa</taxon>
        <taxon>Scalidophora</taxon>
        <taxon>Priapulida</taxon>
        <taxon>Priapulimorpha</taxon>
        <taxon>Priapulimorphida</taxon>
        <taxon>Priapulidae</taxon>
        <taxon>Priapulus</taxon>
    </lineage>
</organism>
<evidence type="ECO:0000256" key="1">
    <source>
        <dbReference type="ARBA" id="ARBA00004123"/>
    </source>
</evidence>
<comment type="subcellular location">
    <subcellularLocation>
        <location evidence="1 3">Nucleus</location>
    </subcellularLocation>
</comment>
<evidence type="ECO:0000256" key="2">
    <source>
        <dbReference type="ARBA" id="ARBA00023242"/>
    </source>
</evidence>
<dbReference type="SUPFAM" id="SSF47676">
    <property type="entry name" value="Conserved domain common to transcription factors TFIIS, elongin A, CRSP70"/>
    <property type="match status" value="1"/>
</dbReference>
<dbReference type="Gene3D" id="1.20.930.10">
    <property type="entry name" value="Conserved domain common to transcription factors TFIIS, elongin A, CRSP70"/>
    <property type="match status" value="1"/>
</dbReference>
<feature type="domain" description="TFIIS N-terminal" evidence="4">
    <location>
        <begin position="40"/>
        <end position="114"/>
    </location>
</feature>
<evidence type="ECO:0000313" key="5">
    <source>
        <dbReference type="Proteomes" id="UP000695022"/>
    </source>
</evidence>
<proteinExistence type="predicted"/>
<dbReference type="RefSeq" id="XP_014666864.1">
    <property type="nucleotide sequence ID" value="XM_014811378.1"/>
</dbReference>
<keyword evidence="5" id="KW-1185">Reference proteome</keyword>
<sequence>MDKFVVRLPRSLPGEASRPKERATYKQMTIHDLRGVVVVEDVLRLKAQLELNNQATEVLLSALHEISGKQPSVKVLQEIKIGRSVRRLSNHSDPQVAILARDICASWKSFIRERRSLPMIEVRSDAKTECLRQSARKLIAEALAIVETSLIVESIEREVYHQSHRILNSSYRRTIRKLVFRLRAEDATAESVRLGNISSLLSSSRH</sequence>
<dbReference type="InterPro" id="IPR017923">
    <property type="entry name" value="TFIIS_N"/>
</dbReference>
<dbReference type="CDD" id="cd00183">
    <property type="entry name" value="TFIIS_I"/>
    <property type="match status" value="1"/>
</dbReference>
<dbReference type="InterPro" id="IPR003617">
    <property type="entry name" value="TFIIS/CRSP70_N_sub"/>
</dbReference>
<dbReference type="Proteomes" id="UP000695022">
    <property type="component" value="Unplaced"/>
</dbReference>
<dbReference type="Pfam" id="PF08711">
    <property type="entry name" value="Med26"/>
    <property type="match status" value="1"/>
</dbReference>
<evidence type="ECO:0000256" key="3">
    <source>
        <dbReference type="PROSITE-ProRule" id="PRU00649"/>
    </source>
</evidence>
<keyword evidence="2 3" id="KW-0539">Nucleus</keyword>
<evidence type="ECO:0000313" key="6">
    <source>
        <dbReference type="RefSeq" id="XP_014666864.1"/>
    </source>
</evidence>
<name>A0ABM1E3U3_PRICU</name>
<accession>A0ABM1E3U3</accession>